<organism evidence="1 2">
    <name type="scientific">Bradyrhizobium guangzhouense</name>
    <dbReference type="NCBI Taxonomy" id="1325095"/>
    <lineage>
        <taxon>Bacteria</taxon>
        <taxon>Pseudomonadati</taxon>
        <taxon>Pseudomonadota</taxon>
        <taxon>Alphaproteobacteria</taxon>
        <taxon>Hyphomicrobiales</taxon>
        <taxon>Nitrobacteraceae</taxon>
        <taxon>Bradyrhizobium</taxon>
    </lineage>
</organism>
<name>A0AAE5X6U4_9BRAD</name>
<accession>A0AAE5X6U4</accession>
<proteinExistence type="predicted"/>
<evidence type="ECO:0000313" key="1">
    <source>
        <dbReference type="EMBL" id="QAU49664.1"/>
    </source>
</evidence>
<dbReference type="KEGG" id="bgz:XH91_32735"/>
<reference evidence="1 2" key="1">
    <citation type="submission" date="2018-06" db="EMBL/GenBank/DDBJ databases">
        <title>Comparative genomics of rhizobia nodulating Arachis hypogaea in China.</title>
        <authorList>
            <person name="Li Y."/>
        </authorList>
    </citation>
    <scope>NUCLEOTIDE SEQUENCE [LARGE SCALE GENOMIC DNA]</scope>
    <source>
        <strain evidence="1 2">CCBAU 51670</strain>
    </source>
</reference>
<evidence type="ECO:0000313" key="2">
    <source>
        <dbReference type="Proteomes" id="UP000288972"/>
    </source>
</evidence>
<protein>
    <submittedName>
        <fullName evidence="1">Uncharacterized protein</fullName>
    </submittedName>
</protein>
<dbReference type="RefSeq" id="WP_128954417.1">
    <property type="nucleotide sequence ID" value="NZ_CP030053.1"/>
</dbReference>
<dbReference type="Proteomes" id="UP000288972">
    <property type="component" value="Chromosome"/>
</dbReference>
<sequence>MENAAHKKRFSAYRARRPGSRPLLTLEAAKAADDVALNILDFMQRYDLLPPSYVKAQPFSTPAYIEKCLTVLQKGHYVGIPKAQPKDIYAFHWLEVWPRGFSYLGDRALGRALVNDPFPHKCLRSVIEYHRDQLPALVTPLAVPSIELRAKTLYPDNHWKIEYREVKTATMYFFEEDDTGTERGRGDENFERYDKSLRTMIREYNEYFVHGHYLNQFSTISVLIHTTKKRRVDTILSIVDEEMAPQWKPRIAIKAVPDFLEYPELLPKPNDNIVATDYVRIGKSGQRERFNIMDTLKATELRKRGGEISGR</sequence>
<dbReference type="EMBL" id="CP030053">
    <property type="protein sequence ID" value="QAU49664.1"/>
    <property type="molecule type" value="Genomic_DNA"/>
</dbReference>
<gene>
    <name evidence="1" type="ORF">XH91_32735</name>
</gene>
<dbReference type="AlphaFoldDB" id="A0AAE5X6U4"/>